<reference evidence="2" key="1">
    <citation type="submission" date="2010-05" db="EMBL/GenBank/DDBJ databases">
        <title>The draft genome of Desulfonatronospira thiodismutans ASO3-1.</title>
        <authorList>
            <consortium name="US DOE Joint Genome Institute (JGI-PGF)"/>
            <person name="Lucas S."/>
            <person name="Copeland A."/>
            <person name="Lapidus A."/>
            <person name="Cheng J.-F."/>
            <person name="Bruce D."/>
            <person name="Goodwin L."/>
            <person name="Pitluck S."/>
            <person name="Chertkov O."/>
            <person name="Brettin T."/>
            <person name="Detter J.C."/>
            <person name="Han C."/>
            <person name="Land M.L."/>
            <person name="Hauser L."/>
            <person name="Kyrpides N."/>
            <person name="Mikhailova N."/>
            <person name="Muyzer G."/>
            <person name="Woyke T."/>
        </authorList>
    </citation>
    <scope>NUCLEOTIDE SEQUENCE [LARGE SCALE GENOMIC DNA]</scope>
    <source>
        <strain evidence="2">ASO3-1</strain>
    </source>
</reference>
<gene>
    <name evidence="2" type="ORF">Dthio_PD0513</name>
</gene>
<dbReference type="Pfam" id="PF09350">
    <property type="entry name" value="DJC28_CD"/>
    <property type="match status" value="1"/>
</dbReference>
<comment type="caution">
    <text evidence="2">The sequence shown here is derived from an EMBL/GenBank/DDBJ whole genome shotgun (WGS) entry which is preliminary data.</text>
</comment>
<dbReference type="PANTHER" id="PTHR39158">
    <property type="entry name" value="OS08G0560600 PROTEIN"/>
    <property type="match status" value="1"/>
</dbReference>
<proteinExistence type="predicted"/>
<dbReference type="InterPro" id="IPR052573">
    <property type="entry name" value="DnaJ_C_subfamily_28"/>
</dbReference>
<evidence type="ECO:0000313" key="3">
    <source>
        <dbReference type="Proteomes" id="UP000005496"/>
    </source>
</evidence>
<dbReference type="OrthoDB" id="9798476at2"/>
<dbReference type="EMBL" id="ACJN02000003">
    <property type="protein sequence ID" value="EFI33187.1"/>
    <property type="molecule type" value="Genomic_DNA"/>
</dbReference>
<dbReference type="PANTHER" id="PTHR39158:SF1">
    <property type="entry name" value="DNAJ HOMOLOG SUBFAMILY C MEMBER 28"/>
    <property type="match status" value="1"/>
</dbReference>
<dbReference type="InterPro" id="IPR018961">
    <property type="entry name" value="DnaJ_homolog_subfam-C_membr-28"/>
</dbReference>
<evidence type="ECO:0000259" key="1">
    <source>
        <dbReference type="Pfam" id="PF09350"/>
    </source>
</evidence>
<accession>D6SR71</accession>
<organism evidence="2 3">
    <name type="scientific">Desulfonatronospira thiodismutans ASO3-1</name>
    <dbReference type="NCBI Taxonomy" id="555779"/>
    <lineage>
        <taxon>Bacteria</taxon>
        <taxon>Pseudomonadati</taxon>
        <taxon>Thermodesulfobacteriota</taxon>
        <taxon>Desulfovibrionia</taxon>
        <taxon>Desulfovibrionales</taxon>
        <taxon>Desulfonatronovibrionaceae</taxon>
        <taxon>Desulfonatronospira</taxon>
    </lineage>
</organism>
<protein>
    <submittedName>
        <fullName evidence="2">DnaJ-like protein</fullName>
    </submittedName>
</protein>
<evidence type="ECO:0000313" key="2">
    <source>
        <dbReference type="EMBL" id="EFI33187.1"/>
    </source>
</evidence>
<dbReference type="eggNOG" id="ENOG5032TNY">
    <property type="taxonomic scope" value="Bacteria"/>
</dbReference>
<feature type="domain" description="DnaJ homologue subfamily C member 28 conserved" evidence="1">
    <location>
        <begin position="8"/>
        <end position="73"/>
    </location>
</feature>
<keyword evidence="3" id="KW-1185">Reference proteome</keyword>
<dbReference type="Proteomes" id="UP000005496">
    <property type="component" value="Unassembled WGS sequence"/>
</dbReference>
<name>D6SR71_9BACT</name>
<dbReference type="RefSeq" id="WP_008870545.1">
    <property type="nucleotide sequence ID" value="NZ_ACJN02000003.1"/>
</dbReference>
<sequence length="125" mass="14702">MDIFAQKAEERILEALKKGDFENLPGRGKPLDLADDSNIPSDMRIAYKILKNAGYAPPEVELQKEIATTRELLENSREEEEAYRRIQKLNLMVTRMNIMRKRPVNLEEHQEYYQKIVNKVQINKK</sequence>
<dbReference type="AlphaFoldDB" id="D6SR71"/>